<organism evidence="1 2">
    <name type="scientific">Pleurodeles waltl</name>
    <name type="common">Iberian ribbed newt</name>
    <dbReference type="NCBI Taxonomy" id="8319"/>
    <lineage>
        <taxon>Eukaryota</taxon>
        <taxon>Metazoa</taxon>
        <taxon>Chordata</taxon>
        <taxon>Craniata</taxon>
        <taxon>Vertebrata</taxon>
        <taxon>Euteleostomi</taxon>
        <taxon>Amphibia</taxon>
        <taxon>Batrachia</taxon>
        <taxon>Caudata</taxon>
        <taxon>Salamandroidea</taxon>
        <taxon>Salamandridae</taxon>
        <taxon>Pleurodelinae</taxon>
        <taxon>Pleurodeles</taxon>
    </lineage>
</organism>
<sequence length="99" mass="11513">MGRGPRRGTVEDRTFWELLLNYTERLRAEERPGCWGVRLGCRAREEVRGPITIQQRMRKGLDAGQTTIGLFWELLLDYTERLRAVERPGRWGVRLGCPA</sequence>
<dbReference type="Proteomes" id="UP001066276">
    <property type="component" value="Chromosome 3_2"/>
</dbReference>
<evidence type="ECO:0000313" key="2">
    <source>
        <dbReference type="Proteomes" id="UP001066276"/>
    </source>
</evidence>
<comment type="caution">
    <text evidence="1">The sequence shown here is derived from an EMBL/GenBank/DDBJ whole genome shotgun (WGS) entry which is preliminary data.</text>
</comment>
<reference evidence="1" key="1">
    <citation type="journal article" date="2022" name="bioRxiv">
        <title>Sequencing and chromosome-scale assembly of the giantPleurodeles waltlgenome.</title>
        <authorList>
            <person name="Brown T."/>
            <person name="Elewa A."/>
            <person name="Iarovenko S."/>
            <person name="Subramanian E."/>
            <person name="Araus A.J."/>
            <person name="Petzold A."/>
            <person name="Susuki M."/>
            <person name="Suzuki K.-i.T."/>
            <person name="Hayashi T."/>
            <person name="Toyoda A."/>
            <person name="Oliveira C."/>
            <person name="Osipova E."/>
            <person name="Leigh N.D."/>
            <person name="Simon A."/>
            <person name="Yun M.H."/>
        </authorList>
    </citation>
    <scope>NUCLEOTIDE SEQUENCE</scope>
    <source>
        <strain evidence="1">20211129_DDA</strain>
        <tissue evidence="1">Liver</tissue>
    </source>
</reference>
<protein>
    <submittedName>
        <fullName evidence="1">Uncharacterized protein</fullName>
    </submittedName>
</protein>
<evidence type="ECO:0000313" key="1">
    <source>
        <dbReference type="EMBL" id="KAJ1182609.1"/>
    </source>
</evidence>
<dbReference type="AlphaFoldDB" id="A0AAV7U2K9"/>
<dbReference type="EMBL" id="JANPWB010000006">
    <property type="protein sequence ID" value="KAJ1182609.1"/>
    <property type="molecule type" value="Genomic_DNA"/>
</dbReference>
<proteinExistence type="predicted"/>
<keyword evidence="2" id="KW-1185">Reference proteome</keyword>
<gene>
    <name evidence="1" type="ORF">NDU88_007796</name>
</gene>
<accession>A0AAV7U2K9</accession>
<name>A0AAV7U2K9_PLEWA</name>